<organism evidence="1">
    <name type="scientific">marine sediment metagenome</name>
    <dbReference type="NCBI Taxonomy" id="412755"/>
    <lineage>
        <taxon>unclassified sequences</taxon>
        <taxon>metagenomes</taxon>
        <taxon>ecological metagenomes</taxon>
    </lineage>
</organism>
<comment type="caution">
    <text evidence="1">The sequence shown here is derived from an EMBL/GenBank/DDBJ whole genome shotgun (WGS) entry which is preliminary data.</text>
</comment>
<reference evidence="1" key="1">
    <citation type="journal article" date="2015" name="Nature">
        <title>Complex archaea that bridge the gap between prokaryotes and eukaryotes.</title>
        <authorList>
            <person name="Spang A."/>
            <person name="Saw J.H."/>
            <person name="Jorgensen S.L."/>
            <person name="Zaremba-Niedzwiedzka K."/>
            <person name="Martijn J."/>
            <person name="Lind A.E."/>
            <person name="van Eijk R."/>
            <person name="Schleper C."/>
            <person name="Guy L."/>
            <person name="Ettema T.J."/>
        </authorList>
    </citation>
    <scope>NUCLEOTIDE SEQUENCE</scope>
</reference>
<proteinExistence type="predicted"/>
<sequence length="68" mass="8056">MKQKKEKQEYGRAVACRLEINDYDYFVGIAKARGLRRSELLKQLILNFLNDLKEVEKEYEFVREGGQS</sequence>
<name>A0A0F9FMB6_9ZZZZ</name>
<gene>
    <name evidence="1" type="ORF">LCGC14_2287790</name>
</gene>
<protein>
    <submittedName>
        <fullName evidence="1">Uncharacterized protein</fullName>
    </submittedName>
</protein>
<evidence type="ECO:0000313" key="1">
    <source>
        <dbReference type="EMBL" id="KKL52207.1"/>
    </source>
</evidence>
<dbReference type="AlphaFoldDB" id="A0A0F9FMB6"/>
<accession>A0A0F9FMB6</accession>
<dbReference type="EMBL" id="LAZR01031977">
    <property type="protein sequence ID" value="KKL52207.1"/>
    <property type="molecule type" value="Genomic_DNA"/>
</dbReference>